<dbReference type="Gene3D" id="1.20.1600.10">
    <property type="entry name" value="Outer membrane efflux proteins (OEP)"/>
    <property type="match status" value="1"/>
</dbReference>
<dbReference type="PANTHER" id="PTHR30026">
    <property type="entry name" value="OUTER MEMBRANE PROTEIN TOLC"/>
    <property type="match status" value="1"/>
</dbReference>
<proteinExistence type="inferred from homology"/>
<keyword evidence="7" id="KW-0998">Cell outer membrane</keyword>
<evidence type="ECO:0000256" key="6">
    <source>
        <dbReference type="ARBA" id="ARBA00023136"/>
    </source>
</evidence>
<dbReference type="GO" id="GO:1990281">
    <property type="term" value="C:efflux pump complex"/>
    <property type="evidence" value="ECO:0007669"/>
    <property type="project" value="TreeGrafter"/>
</dbReference>
<dbReference type="PANTHER" id="PTHR30026:SF20">
    <property type="entry name" value="OUTER MEMBRANE PROTEIN TOLC"/>
    <property type="match status" value="1"/>
</dbReference>
<dbReference type="InterPro" id="IPR051906">
    <property type="entry name" value="TolC-like"/>
</dbReference>
<evidence type="ECO:0000256" key="5">
    <source>
        <dbReference type="ARBA" id="ARBA00022692"/>
    </source>
</evidence>
<evidence type="ECO:0000256" key="8">
    <source>
        <dbReference type="SAM" id="Coils"/>
    </source>
</evidence>
<keyword evidence="6" id="KW-0472">Membrane</keyword>
<accession>A0A497E4U7</accession>
<keyword evidence="8" id="KW-0175">Coiled coil</keyword>
<evidence type="ECO:0000256" key="4">
    <source>
        <dbReference type="ARBA" id="ARBA00022452"/>
    </source>
</evidence>
<dbReference type="GO" id="GO:0009279">
    <property type="term" value="C:cell outer membrane"/>
    <property type="evidence" value="ECO:0007669"/>
    <property type="project" value="UniProtKB-SubCell"/>
</dbReference>
<comment type="subcellular location">
    <subcellularLocation>
        <location evidence="1">Cell outer membrane</location>
    </subcellularLocation>
</comment>
<keyword evidence="3" id="KW-0813">Transport</keyword>
<evidence type="ECO:0000256" key="2">
    <source>
        <dbReference type="ARBA" id="ARBA00007613"/>
    </source>
</evidence>
<dbReference type="EMBL" id="QMPZ01000020">
    <property type="protein sequence ID" value="RLE10025.1"/>
    <property type="molecule type" value="Genomic_DNA"/>
</dbReference>
<dbReference type="AlphaFoldDB" id="A0A497E4U7"/>
<dbReference type="SUPFAM" id="SSF56954">
    <property type="entry name" value="Outer membrane efflux proteins (OEP)"/>
    <property type="match status" value="1"/>
</dbReference>
<keyword evidence="5" id="KW-0812">Transmembrane</keyword>
<comment type="similarity">
    <text evidence="2">Belongs to the outer membrane factor (OMF) (TC 1.B.17) family.</text>
</comment>
<evidence type="ECO:0000313" key="9">
    <source>
        <dbReference type="EMBL" id="RLE10025.1"/>
    </source>
</evidence>
<keyword evidence="4" id="KW-1134">Transmembrane beta strand</keyword>
<comment type="caution">
    <text evidence="9">The sequence shown here is derived from an EMBL/GenBank/DDBJ whole genome shotgun (WGS) entry which is preliminary data.</text>
</comment>
<evidence type="ECO:0000313" key="10">
    <source>
        <dbReference type="Proteomes" id="UP000279422"/>
    </source>
</evidence>
<dbReference type="GO" id="GO:0015288">
    <property type="term" value="F:porin activity"/>
    <property type="evidence" value="ECO:0007669"/>
    <property type="project" value="TreeGrafter"/>
</dbReference>
<sequence>MKPKRVGQLFLLIAFSSFFFLNGRNATALTLREAIKIALERNYQILNFKEELENARLNLELTEKNLFAPQVELNLSPYGKLWKKGMWSSLSELQLTGKIGFSNGSQLSAHYTGDYRLEEGEYSDYYGVQLDLPLFQDVELSSPSLQLHEVRLSVKKSELELDQAGKDLLINVIKSFYRLKELRDSLKVAEEKLKQREREVEKLLQQVNLGTAGRLELLSAKINLESSKKELDVLQDEFSLTLDEFCHSLGLEKTSSPLVYPEIKEEKLKEKAKELLMRKITEEVLTKDKEVKEARWAVEQAELRLRQKRQALSPSFSVSIGYSSGNKLEEDELEEWEATFGLTYKLFDGGQGRLSERIVQGQLEIARRNLENAKRSAQLAILSKRNALREALSQLRLLELKREEMRFQEKLKEEQFRLKLISSDQLRDFQIERMSSENDYRAALHELLICYLSYRQALGMDLEIDEVISR</sequence>
<dbReference type="Proteomes" id="UP000279422">
    <property type="component" value="Unassembled WGS sequence"/>
</dbReference>
<reference evidence="9 10" key="1">
    <citation type="submission" date="2018-06" db="EMBL/GenBank/DDBJ databases">
        <title>Extensive metabolic versatility and redundancy in microbially diverse, dynamic hydrothermal sediments.</title>
        <authorList>
            <person name="Dombrowski N."/>
            <person name="Teske A."/>
            <person name="Baker B.J."/>
        </authorList>
    </citation>
    <scope>NUCLEOTIDE SEQUENCE [LARGE SCALE GENOMIC DNA]</scope>
    <source>
        <strain evidence="9">B47_G16</strain>
    </source>
</reference>
<protein>
    <recommendedName>
        <fullName evidence="11">TolC family protein</fullName>
    </recommendedName>
</protein>
<dbReference type="Pfam" id="PF02321">
    <property type="entry name" value="OEP"/>
    <property type="match status" value="2"/>
</dbReference>
<dbReference type="InterPro" id="IPR003423">
    <property type="entry name" value="OMP_efflux"/>
</dbReference>
<evidence type="ECO:0000256" key="7">
    <source>
        <dbReference type="ARBA" id="ARBA00023237"/>
    </source>
</evidence>
<feature type="coiled-coil region" evidence="8">
    <location>
        <begin position="179"/>
        <end position="237"/>
    </location>
</feature>
<evidence type="ECO:0000256" key="1">
    <source>
        <dbReference type="ARBA" id="ARBA00004442"/>
    </source>
</evidence>
<gene>
    <name evidence="9" type="ORF">DRJ00_02720</name>
</gene>
<evidence type="ECO:0000256" key="3">
    <source>
        <dbReference type="ARBA" id="ARBA00022448"/>
    </source>
</evidence>
<name>A0A497E4U7_UNCAE</name>
<organism evidence="9 10">
    <name type="scientific">Aerophobetes bacterium</name>
    <dbReference type="NCBI Taxonomy" id="2030807"/>
    <lineage>
        <taxon>Bacteria</taxon>
        <taxon>Candidatus Aerophobota</taxon>
    </lineage>
</organism>
<dbReference type="GO" id="GO:0015562">
    <property type="term" value="F:efflux transmembrane transporter activity"/>
    <property type="evidence" value="ECO:0007669"/>
    <property type="project" value="InterPro"/>
</dbReference>
<evidence type="ECO:0008006" key="11">
    <source>
        <dbReference type="Google" id="ProtNLM"/>
    </source>
</evidence>